<evidence type="ECO:0000256" key="1">
    <source>
        <dbReference type="ARBA" id="ARBA00017922"/>
    </source>
</evidence>
<reference evidence="4" key="1">
    <citation type="journal article" date="2020" name="Microbiol. Resour. Announc.">
        <title>Complete Genome Sequence of Moraxella osloensis Strain YV1, Isolated from an Australian Wastewater Treatment Plant.</title>
        <authorList>
            <person name="Batinovic S."/>
            <person name="Rice D.T.F."/>
            <person name="Seviour R.J."/>
            <person name="Petrovski S."/>
        </authorList>
    </citation>
    <scope>NUCLEOTIDE SEQUENCE</scope>
    <source>
        <strain evidence="4">YV1</strain>
    </source>
</reference>
<organism evidence="4">
    <name type="scientific">Faucicola osloensis</name>
    <name type="common">Moraxella osloensis</name>
    <dbReference type="NCBI Taxonomy" id="34062"/>
    <lineage>
        <taxon>Bacteria</taxon>
        <taxon>Pseudomonadati</taxon>
        <taxon>Pseudomonadota</taxon>
        <taxon>Gammaproteobacteria</taxon>
        <taxon>Moraxellales</taxon>
        <taxon>Moraxellaceae</taxon>
        <taxon>Faucicola</taxon>
    </lineage>
</organism>
<name>A0A6P1KPI6_FAUOS</name>
<gene>
    <name evidence="4" type="ORF">GSF12_09855</name>
</gene>
<evidence type="ECO:0000313" key="4">
    <source>
        <dbReference type="EMBL" id="QHG10154.1"/>
    </source>
</evidence>
<dbReference type="InterPro" id="IPR012640">
    <property type="entry name" value="Membr_lipoprot_lipid_attach_CS"/>
</dbReference>
<keyword evidence="4" id="KW-0449">Lipoprotein</keyword>
<keyword evidence="2 3" id="KW-0732">Signal</keyword>
<dbReference type="PROSITE" id="PS51257">
    <property type="entry name" value="PROKAR_LIPOPROTEIN"/>
    <property type="match status" value="1"/>
</dbReference>
<feature type="chain" id="PRO_5026795954" description="Type IV secretion system putative lipoprotein virB7" evidence="3">
    <location>
        <begin position="21"/>
        <end position="159"/>
    </location>
</feature>
<protein>
    <recommendedName>
        <fullName evidence="1">Type IV secretion system putative lipoprotein virB7</fullName>
    </recommendedName>
</protein>
<feature type="signal peptide" evidence="3">
    <location>
        <begin position="1"/>
        <end position="20"/>
    </location>
</feature>
<evidence type="ECO:0000256" key="3">
    <source>
        <dbReference type="SAM" id="SignalP"/>
    </source>
</evidence>
<dbReference type="Pfam" id="PF08139">
    <property type="entry name" value="LPAM_1"/>
    <property type="match status" value="1"/>
</dbReference>
<dbReference type="EMBL" id="CP047226">
    <property type="protein sequence ID" value="QHG10154.1"/>
    <property type="molecule type" value="Genomic_DNA"/>
</dbReference>
<dbReference type="NCBIfam" id="NF047637">
    <property type="entry name" value="lipo_CC0125"/>
    <property type="match status" value="1"/>
</dbReference>
<accession>A0A6P1KPI6</accession>
<sequence>MKKIFLVLPLVFILTACSTAYSPANFDGGYSSTMLAKDNYIVNFRGNEATSSEKTRDLALLRAAEIAIDNGYPYFVVLNGGTREKSYTSQIAPGNIQTNVYGSYGYNVANTTYNNPVMMDFSQFKTELSIKAFSKENAPSNALEAVYIVNEMKKKYKIK</sequence>
<proteinExistence type="predicted"/>
<evidence type="ECO:0000256" key="2">
    <source>
        <dbReference type="ARBA" id="ARBA00022729"/>
    </source>
</evidence>
<dbReference type="AlphaFoldDB" id="A0A6P1KPI6"/>